<evidence type="ECO:0000256" key="6">
    <source>
        <dbReference type="ARBA" id="ARBA00022989"/>
    </source>
</evidence>
<feature type="transmembrane region" description="Helical" evidence="10">
    <location>
        <begin position="729"/>
        <end position="747"/>
    </location>
</feature>
<feature type="transmembrane region" description="Helical" evidence="10">
    <location>
        <begin position="989"/>
        <end position="1011"/>
    </location>
</feature>
<feature type="compositionally biased region" description="Low complexity" evidence="9">
    <location>
        <begin position="50"/>
        <end position="71"/>
    </location>
</feature>
<keyword evidence="5 10" id="KW-0812">Transmembrane</keyword>
<evidence type="ECO:0000259" key="11">
    <source>
        <dbReference type="Pfam" id="PF00955"/>
    </source>
</evidence>
<dbReference type="GO" id="GO:0008509">
    <property type="term" value="F:monoatomic anion transmembrane transporter activity"/>
    <property type="evidence" value="ECO:0007669"/>
    <property type="project" value="InterPro"/>
</dbReference>
<reference evidence="13 14" key="1">
    <citation type="submission" date="2019-07" db="EMBL/GenBank/DDBJ databases">
        <title>Draft genome assembly of a fouling barnacle, Amphibalanus amphitrite (Darwin, 1854): The first reference genome for Thecostraca.</title>
        <authorList>
            <person name="Kim W."/>
        </authorList>
    </citation>
    <scope>NUCLEOTIDE SEQUENCE [LARGE SCALE GENOMIC DNA]</scope>
    <source>
        <strain evidence="13">SNU_AA5</strain>
        <tissue evidence="13">Soma without cirri and trophi</tissue>
    </source>
</reference>
<keyword evidence="3" id="KW-0813">Transport</keyword>
<feature type="compositionally biased region" description="Polar residues" evidence="9">
    <location>
        <begin position="1"/>
        <end position="12"/>
    </location>
</feature>
<feature type="domain" description="Bicarbonate transporter-like transmembrane" evidence="11">
    <location>
        <begin position="669"/>
        <end position="1143"/>
    </location>
</feature>
<feature type="transmembrane region" description="Helical" evidence="10">
    <location>
        <begin position="1031"/>
        <end position="1050"/>
    </location>
</feature>
<dbReference type="EMBL" id="VIIS01000103">
    <property type="protein sequence ID" value="KAF0313251.1"/>
    <property type="molecule type" value="Genomic_DNA"/>
</dbReference>
<dbReference type="AlphaFoldDB" id="A0A6A4XFC1"/>
<evidence type="ECO:0000313" key="13">
    <source>
        <dbReference type="EMBL" id="KAF0313251.1"/>
    </source>
</evidence>
<evidence type="ECO:0000256" key="3">
    <source>
        <dbReference type="ARBA" id="ARBA00022448"/>
    </source>
</evidence>
<evidence type="ECO:0000256" key="2">
    <source>
        <dbReference type="ARBA" id="ARBA00010993"/>
    </source>
</evidence>
<feature type="transmembrane region" description="Helical" evidence="10">
    <location>
        <begin position="896"/>
        <end position="916"/>
    </location>
</feature>
<gene>
    <name evidence="13" type="primary">SLC4A2_2</name>
    <name evidence="13" type="ORF">FJT64_001637</name>
</gene>
<keyword evidence="7" id="KW-0406">Ion transport</keyword>
<feature type="compositionally biased region" description="Basic residues" evidence="9">
    <location>
        <begin position="160"/>
        <end position="173"/>
    </location>
</feature>
<feature type="domain" description="Band 3 cytoplasmic" evidence="12">
    <location>
        <begin position="250"/>
        <end position="562"/>
    </location>
</feature>
<dbReference type="InterPro" id="IPR003020">
    <property type="entry name" value="HCO3_transpt_euk"/>
</dbReference>
<dbReference type="Gene3D" id="3.40.930.10">
    <property type="entry name" value="Mannitol-specific EII, Chain A"/>
    <property type="match status" value="1"/>
</dbReference>
<proteinExistence type="inferred from homology"/>
<feature type="transmembrane region" description="Helical" evidence="10">
    <location>
        <begin position="1057"/>
        <end position="1076"/>
    </location>
</feature>
<dbReference type="InterPro" id="IPR013769">
    <property type="entry name" value="Band3_cytoplasmic_dom"/>
</dbReference>
<dbReference type="GO" id="GO:0005886">
    <property type="term" value="C:plasma membrane"/>
    <property type="evidence" value="ECO:0007669"/>
    <property type="project" value="UniProtKB-SubCell"/>
</dbReference>
<comment type="caution">
    <text evidence="13">The sequence shown here is derived from an EMBL/GenBank/DDBJ whole genome shotgun (WGS) entry which is preliminary data.</text>
</comment>
<evidence type="ECO:0000256" key="10">
    <source>
        <dbReference type="SAM" id="Phobius"/>
    </source>
</evidence>
<dbReference type="SUPFAM" id="SSF55804">
    <property type="entry name" value="Phoshotransferase/anion transport protein"/>
    <property type="match status" value="1"/>
</dbReference>
<evidence type="ECO:0000256" key="4">
    <source>
        <dbReference type="ARBA" id="ARBA00022475"/>
    </source>
</evidence>
<keyword evidence="4" id="KW-1003">Cell membrane</keyword>
<evidence type="ECO:0000313" key="14">
    <source>
        <dbReference type="Proteomes" id="UP000440578"/>
    </source>
</evidence>
<evidence type="ECO:0000256" key="5">
    <source>
        <dbReference type="ARBA" id="ARBA00022692"/>
    </source>
</evidence>
<feature type="region of interest" description="Disordered" evidence="9">
    <location>
        <begin position="1"/>
        <end position="195"/>
    </location>
</feature>
<feature type="compositionally biased region" description="Low complexity" evidence="9">
    <location>
        <begin position="598"/>
        <end position="610"/>
    </location>
</feature>
<feature type="region of interest" description="Disordered" evidence="9">
    <location>
        <begin position="200"/>
        <end position="219"/>
    </location>
</feature>
<evidence type="ECO:0000256" key="8">
    <source>
        <dbReference type="ARBA" id="ARBA00023136"/>
    </source>
</evidence>
<keyword evidence="8 10" id="KW-0472">Membrane</keyword>
<protein>
    <submittedName>
        <fullName evidence="13">Anion exchange protein 2</fullName>
    </submittedName>
</protein>
<feature type="region of interest" description="Disordered" evidence="9">
    <location>
        <begin position="598"/>
        <end position="629"/>
    </location>
</feature>
<evidence type="ECO:0000256" key="1">
    <source>
        <dbReference type="ARBA" id="ARBA00004651"/>
    </source>
</evidence>
<comment type="subcellular location">
    <subcellularLocation>
        <location evidence="1">Cell membrane</location>
        <topology evidence="1">Multi-pass membrane protein</topology>
    </subcellularLocation>
</comment>
<evidence type="ECO:0000256" key="7">
    <source>
        <dbReference type="ARBA" id="ARBA00023065"/>
    </source>
</evidence>
<dbReference type="Pfam" id="PF07565">
    <property type="entry name" value="Band_3_cyto"/>
    <property type="match status" value="1"/>
</dbReference>
<evidence type="ECO:0000259" key="12">
    <source>
        <dbReference type="Pfam" id="PF07565"/>
    </source>
</evidence>
<dbReference type="Pfam" id="PF00955">
    <property type="entry name" value="HCO3_cotransp"/>
    <property type="match status" value="1"/>
</dbReference>
<dbReference type="InterPro" id="IPR011531">
    <property type="entry name" value="HCO3_transpt-like_TM_dom"/>
</dbReference>
<accession>A0A6A4XFC1</accession>
<dbReference type="GO" id="GO:0015701">
    <property type="term" value="P:bicarbonate transport"/>
    <property type="evidence" value="ECO:0007669"/>
    <property type="project" value="TreeGrafter"/>
</dbReference>
<evidence type="ECO:0000256" key="9">
    <source>
        <dbReference type="SAM" id="MobiDB-lite"/>
    </source>
</evidence>
<dbReference type="PRINTS" id="PR01231">
    <property type="entry name" value="HCO3TRNSPORT"/>
</dbReference>
<dbReference type="GO" id="GO:0051453">
    <property type="term" value="P:regulation of intracellular pH"/>
    <property type="evidence" value="ECO:0007669"/>
    <property type="project" value="TreeGrafter"/>
</dbReference>
<dbReference type="InterPro" id="IPR016152">
    <property type="entry name" value="PTrfase/Anion_transptr"/>
</dbReference>
<dbReference type="PANTHER" id="PTHR11453:SF47">
    <property type="entry name" value="ANION EXCHANGE PROTEIN"/>
    <property type="match status" value="1"/>
</dbReference>
<dbReference type="OrthoDB" id="1735926at2759"/>
<feature type="compositionally biased region" description="Low complexity" evidence="9">
    <location>
        <begin position="79"/>
        <end position="101"/>
    </location>
</feature>
<sequence length="1196" mass="131569">MEQVVTKSNPSAVSGHFKENQFARPHDVLKHGKKKKKSHGSASDAKDGAAGDTAISIPEEQQAESAGAEAPTEPPPATPSTDEPSTPPVTDEAPSAEPAAPKSTGLADAPVVDQRAAYVPDSDETDVTNRVKFEVGPDEDVEEDSRPGSAQGMRDPEGQRHRRHHHHHHHHRQHVSEQPAGGAAGGKPDNGQLRIDDINSHRYESKGGHRRHKVTRKKDDKTISNVVHLGDVNTGQTMLLGKKTYDHTPHDMFVEMDELMATEKDLEWQETARWIKYEEDVEQGGNRWGRPHLAALSFLSLMNLRRCLERGALLLDVEEHDSVAISHRIATQLVTEDQIQQQDFGSVMRTLLLRRQHVGDHQGGLGLRNHFQSRNLSKLTMQSLADMRNSSHRSLSEMEKKDNSQPSMAGMAGNLSRQNSVGGESMTAEQELHRFLAHQSILRRMAPGTEVFSVNVGRVDWATKPVAAFVRLAEGTFLPGITEMPLPVRFIFFLVGPNDSEEDLHETGRAFATLMSSPVRTETDGLWSFHEAAYKAESRSDLMWAFKEFLDDTLVLPPIDWTANPDVLDVRELQQRSRDIQDRKRAKMDLEERMSELPGAAAAGGLPRRGSANLQNADQGDPMMPPDDPLIRQGRPFAGFIRDVKRRSVAGRAGSYVCRSNPAFPSAVDKTKLEIGISETIISTAISGVVFALFSCQPLIIVGTTGPVLLFDEALYQFANSNGLEFLPMRVWIAIWMLLISLIVVALEGSVLVRKFTRFTTEIFSSLVSILFIFESLSKLATVFNTHPLLANYCDEPLFLGSLHLIAAELGLDFGNGTEMADNSTVTGVENATDAAMGNATSAPTDAPLLEPHYQPNTALLSLLLMFGTFAIANYLRHFRNSKFLGRRVRRMLGDFGVPIAILLMVGVDLLVPQVYTQHLQVPPGLTPSNPALRDWFISPLGLHERTSWVAIVGALPAAGLIFIVIYMETMVCELIMAKPERNLQKGTGFHFDIVLLSALNLMCALIGAPWMCAATIRSKPAVVGVHEQRLSALIVSVLLGLSVVLSSVLKQIPVAVVFGVFMYMGVSSMTGVQMLERVVLFLKPVKHHDKAGYVKRLICLGFLLGIKFTPAAIGFPFFLAMLIPLRLLVLPKIFTEAEINAVTGLVTGADDDDEEDADFYEEAHTMPSHTSTANLFINSSLQLLRVHSNLVGAKV</sequence>
<feature type="transmembrane region" description="Helical" evidence="10">
    <location>
        <begin position="858"/>
        <end position="876"/>
    </location>
</feature>
<organism evidence="13 14">
    <name type="scientific">Amphibalanus amphitrite</name>
    <name type="common">Striped barnacle</name>
    <name type="synonym">Balanus amphitrite</name>
    <dbReference type="NCBI Taxonomy" id="1232801"/>
    <lineage>
        <taxon>Eukaryota</taxon>
        <taxon>Metazoa</taxon>
        <taxon>Ecdysozoa</taxon>
        <taxon>Arthropoda</taxon>
        <taxon>Crustacea</taxon>
        <taxon>Multicrustacea</taxon>
        <taxon>Cirripedia</taxon>
        <taxon>Thoracica</taxon>
        <taxon>Thoracicalcarea</taxon>
        <taxon>Balanomorpha</taxon>
        <taxon>Balanoidea</taxon>
        <taxon>Balanidae</taxon>
        <taxon>Amphibalaninae</taxon>
        <taxon>Amphibalanus</taxon>
    </lineage>
</organism>
<dbReference type="PANTHER" id="PTHR11453">
    <property type="entry name" value="ANION EXCHANGE PROTEIN"/>
    <property type="match status" value="1"/>
</dbReference>
<feature type="transmembrane region" description="Helical" evidence="10">
    <location>
        <begin position="1096"/>
        <end position="1124"/>
    </location>
</feature>
<keyword evidence="6 10" id="KW-1133">Transmembrane helix</keyword>
<dbReference type="GO" id="GO:0005452">
    <property type="term" value="F:solute:inorganic anion antiporter activity"/>
    <property type="evidence" value="ECO:0007669"/>
    <property type="project" value="InterPro"/>
</dbReference>
<dbReference type="Proteomes" id="UP000440578">
    <property type="component" value="Unassembled WGS sequence"/>
</dbReference>
<feature type="transmembrane region" description="Helical" evidence="10">
    <location>
        <begin position="949"/>
        <end position="968"/>
    </location>
</feature>
<keyword evidence="14" id="KW-1185">Reference proteome</keyword>
<feature type="compositionally biased region" description="Basic and acidic residues" evidence="9">
    <location>
        <begin position="16"/>
        <end position="30"/>
    </location>
</feature>
<feature type="transmembrane region" description="Helical" evidence="10">
    <location>
        <begin position="759"/>
        <end position="777"/>
    </location>
</feature>
<name>A0A6A4XFC1_AMPAM</name>
<comment type="similarity">
    <text evidence="2">Belongs to the anion exchanger (TC 2.A.31) family.</text>
</comment>